<dbReference type="InterPro" id="IPR011016">
    <property type="entry name" value="Znf_RING-CH"/>
</dbReference>
<keyword evidence="11" id="KW-1185">Reference proteome</keyword>
<feature type="disulfide bond" evidence="4">
    <location>
        <begin position="367"/>
        <end position="376"/>
    </location>
</feature>
<keyword evidence="6" id="KW-0472">Membrane</keyword>
<keyword evidence="4" id="KW-0245">EGF-like domain</keyword>
<keyword evidence="6" id="KW-0812">Transmembrane</keyword>
<dbReference type="GO" id="GO:0008270">
    <property type="term" value="F:zinc ion binding"/>
    <property type="evidence" value="ECO:0007669"/>
    <property type="project" value="UniProtKB-KW"/>
</dbReference>
<keyword evidence="1" id="KW-0479">Metal-binding</keyword>
<keyword evidence="4" id="KW-1015">Disulfide bond</keyword>
<dbReference type="EMBL" id="LGRX02033505">
    <property type="protein sequence ID" value="KAK3240962.1"/>
    <property type="molecule type" value="Genomic_DNA"/>
</dbReference>
<dbReference type="SMART" id="SM00744">
    <property type="entry name" value="RINGv"/>
    <property type="match status" value="1"/>
</dbReference>
<evidence type="ECO:0000256" key="2">
    <source>
        <dbReference type="ARBA" id="ARBA00022771"/>
    </source>
</evidence>
<evidence type="ECO:0000256" key="4">
    <source>
        <dbReference type="PROSITE-ProRule" id="PRU00076"/>
    </source>
</evidence>
<feature type="disulfide bond" evidence="4">
    <location>
        <begin position="345"/>
        <end position="355"/>
    </location>
</feature>
<dbReference type="AlphaFoldDB" id="A0AAE0BQQ0"/>
<dbReference type="InterPro" id="IPR001841">
    <property type="entry name" value="Znf_RING"/>
</dbReference>
<comment type="caution">
    <text evidence="4">Lacks conserved residue(s) required for the propagation of feature annotation.</text>
</comment>
<dbReference type="PROSITE" id="PS00022">
    <property type="entry name" value="EGF_1"/>
    <property type="match status" value="1"/>
</dbReference>
<feature type="chain" id="PRO_5042118725" description="RING-type domain-containing protein" evidence="7">
    <location>
        <begin position="33"/>
        <end position="533"/>
    </location>
</feature>
<keyword evidence="6" id="KW-1133">Transmembrane helix</keyword>
<dbReference type="PROSITE" id="PS50089">
    <property type="entry name" value="ZF_RING_2"/>
    <property type="match status" value="1"/>
</dbReference>
<sequence length="533" mass="58162">MGRRKSPSLKLKALLAGVVGLLQSYQYGLARAAEESALQLGDTAFGAVLSGEYAYYSLNISNCTGYLHLEMHALQPNTTAEAETALLLRPLQTPWILREGDNLIHSNDTLLDETAYYRGRRYHHLVVPAVLLRAAVDCQQDSVCGPLFVAVHSFPQEQRAPLSFKVEASCTAQQACPSPDFEARSSNLTQNDSTDLGDAACSGAGTCVEGACVCHIGRGGAACEELVRELWPGEPIRVEVPPGAWRHFFVNVSERVLLLMVDLVWSSGDPALLIKPYEGGSIPAHHEMANSRALVEANHSRHVLQDVSAGRFDISVHNREAPWNQETAEGNLSVHIIHFSQSHACAEKCNFHGECVLQSDATWACKCDQGYSGETCADDEDAGNEAMLSLFFTAIFAMGGMGLMGVLTYAVAAYFMQVVVPQIYRAQEEAAQADDGSKTRDLDVEMLELVTIHLKATEEICADCDRCSICLAGIEPGDSLRQICACDHVFHVECIDDWLRRNLTCPLCRVPLEQELLVDDGAEENVVMSDVAD</sequence>
<dbReference type="InterPro" id="IPR013083">
    <property type="entry name" value="Znf_RING/FYVE/PHD"/>
</dbReference>
<dbReference type="Proteomes" id="UP001190700">
    <property type="component" value="Unassembled WGS sequence"/>
</dbReference>
<evidence type="ECO:0000256" key="1">
    <source>
        <dbReference type="ARBA" id="ARBA00022723"/>
    </source>
</evidence>
<dbReference type="PROSITE" id="PS01186">
    <property type="entry name" value="EGF_2"/>
    <property type="match status" value="1"/>
</dbReference>
<evidence type="ECO:0000313" key="10">
    <source>
        <dbReference type="EMBL" id="KAK3240962.1"/>
    </source>
</evidence>
<gene>
    <name evidence="10" type="ORF">CYMTET_49231</name>
</gene>
<dbReference type="Gene3D" id="3.30.40.10">
    <property type="entry name" value="Zinc/RING finger domain, C3HC4 (zinc finger)"/>
    <property type="match status" value="1"/>
</dbReference>
<dbReference type="Pfam" id="PF13639">
    <property type="entry name" value="zf-RING_2"/>
    <property type="match status" value="1"/>
</dbReference>
<dbReference type="SMART" id="SM00184">
    <property type="entry name" value="RING"/>
    <property type="match status" value="1"/>
</dbReference>
<dbReference type="InterPro" id="IPR000742">
    <property type="entry name" value="EGF"/>
</dbReference>
<dbReference type="PANTHER" id="PTHR45676:SF61">
    <property type="entry name" value="RING-TYPE DOMAIN-CONTAINING PROTEIN"/>
    <property type="match status" value="1"/>
</dbReference>
<keyword evidence="2 5" id="KW-0863">Zinc-finger</keyword>
<reference evidence="10 11" key="1">
    <citation type="journal article" date="2015" name="Genome Biol. Evol.">
        <title>Comparative Genomics of a Bacterivorous Green Alga Reveals Evolutionary Causalities and Consequences of Phago-Mixotrophic Mode of Nutrition.</title>
        <authorList>
            <person name="Burns J.A."/>
            <person name="Paasch A."/>
            <person name="Narechania A."/>
            <person name="Kim E."/>
        </authorList>
    </citation>
    <scope>NUCLEOTIDE SEQUENCE [LARGE SCALE GENOMIC DNA]</scope>
    <source>
        <strain evidence="10 11">PLY_AMNH</strain>
    </source>
</reference>
<evidence type="ECO:0000256" key="3">
    <source>
        <dbReference type="ARBA" id="ARBA00022833"/>
    </source>
</evidence>
<evidence type="ECO:0000259" key="8">
    <source>
        <dbReference type="PROSITE" id="PS50026"/>
    </source>
</evidence>
<feature type="transmembrane region" description="Helical" evidence="6">
    <location>
        <begin position="390"/>
        <end position="415"/>
    </location>
</feature>
<dbReference type="Gene3D" id="2.60.120.260">
    <property type="entry name" value="Galactose-binding domain-like"/>
    <property type="match status" value="1"/>
</dbReference>
<keyword evidence="3" id="KW-0862">Zinc</keyword>
<evidence type="ECO:0000256" key="6">
    <source>
        <dbReference type="SAM" id="Phobius"/>
    </source>
</evidence>
<dbReference type="PROSITE" id="PS50026">
    <property type="entry name" value="EGF_3"/>
    <property type="match status" value="1"/>
</dbReference>
<comment type="caution">
    <text evidence="10">The sequence shown here is derived from an EMBL/GenBank/DDBJ whole genome shotgun (WGS) entry which is preliminary data.</text>
</comment>
<feature type="domain" description="RING-type" evidence="9">
    <location>
        <begin position="467"/>
        <end position="509"/>
    </location>
</feature>
<name>A0AAE0BQQ0_9CHLO</name>
<evidence type="ECO:0000256" key="7">
    <source>
        <dbReference type="SAM" id="SignalP"/>
    </source>
</evidence>
<feature type="signal peptide" evidence="7">
    <location>
        <begin position="1"/>
        <end position="32"/>
    </location>
</feature>
<dbReference type="SUPFAM" id="SSF57850">
    <property type="entry name" value="RING/U-box"/>
    <property type="match status" value="1"/>
</dbReference>
<dbReference type="PANTHER" id="PTHR45676">
    <property type="entry name" value="RING-H2 FINGER PROTEIN ATL51-RELATED"/>
    <property type="match status" value="1"/>
</dbReference>
<keyword evidence="7" id="KW-0732">Signal</keyword>
<evidence type="ECO:0000313" key="11">
    <source>
        <dbReference type="Proteomes" id="UP001190700"/>
    </source>
</evidence>
<evidence type="ECO:0000259" key="9">
    <source>
        <dbReference type="PROSITE" id="PS50089"/>
    </source>
</evidence>
<organism evidence="10 11">
    <name type="scientific">Cymbomonas tetramitiformis</name>
    <dbReference type="NCBI Taxonomy" id="36881"/>
    <lineage>
        <taxon>Eukaryota</taxon>
        <taxon>Viridiplantae</taxon>
        <taxon>Chlorophyta</taxon>
        <taxon>Pyramimonadophyceae</taxon>
        <taxon>Pyramimonadales</taxon>
        <taxon>Pyramimonadaceae</taxon>
        <taxon>Cymbomonas</taxon>
    </lineage>
</organism>
<dbReference type="GO" id="GO:0016567">
    <property type="term" value="P:protein ubiquitination"/>
    <property type="evidence" value="ECO:0007669"/>
    <property type="project" value="TreeGrafter"/>
</dbReference>
<evidence type="ECO:0008006" key="12">
    <source>
        <dbReference type="Google" id="ProtNLM"/>
    </source>
</evidence>
<proteinExistence type="predicted"/>
<feature type="domain" description="EGF-like" evidence="8">
    <location>
        <begin position="341"/>
        <end position="377"/>
    </location>
</feature>
<accession>A0AAE0BQQ0</accession>
<evidence type="ECO:0000256" key="5">
    <source>
        <dbReference type="PROSITE-ProRule" id="PRU00175"/>
    </source>
</evidence>
<protein>
    <recommendedName>
        <fullName evidence="12">RING-type domain-containing protein</fullName>
    </recommendedName>
</protein>